<dbReference type="EMBL" id="BDRX01000031">
    <property type="protein sequence ID" value="GBF92380.1"/>
    <property type="molecule type" value="Genomic_DNA"/>
</dbReference>
<dbReference type="PANTHER" id="PTHR12416">
    <property type="entry name" value="RRNA-PROCESSING PROTEIN UTP23 HOMOLOG"/>
    <property type="match status" value="1"/>
</dbReference>
<evidence type="ECO:0000313" key="9">
    <source>
        <dbReference type="EMBL" id="GBF92380.1"/>
    </source>
</evidence>
<dbReference type="GO" id="GO:0006364">
    <property type="term" value="P:rRNA processing"/>
    <property type="evidence" value="ECO:0007669"/>
    <property type="project" value="UniProtKB-KW"/>
</dbReference>
<comment type="function">
    <text evidence="5">Involved in rRNA-processing and ribosome biogenesis.</text>
</comment>
<dbReference type="Proteomes" id="UP000247498">
    <property type="component" value="Unassembled WGS sequence"/>
</dbReference>
<evidence type="ECO:0000256" key="1">
    <source>
        <dbReference type="ARBA" id="ARBA00004604"/>
    </source>
</evidence>
<dbReference type="InParanoid" id="A0A2V0P3E9"/>
<proteinExistence type="inferred from homology"/>
<dbReference type="Pfam" id="PF04900">
    <property type="entry name" value="Fcf1"/>
    <property type="match status" value="1"/>
</dbReference>
<dbReference type="GO" id="GO:0032040">
    <property type="term" value="C:small-subunit processome"/>
    <property type="evidence" value="ECO:0007669"/>
    <property type="project" value="InterPro"/>
</dbReference>
<protein>
    <recommendedName>
        <fullName evidence="8">UTP23 sensor motif region domain-containing protein</fullName>
    </recommendedName>
</protein>
<dbReference type="FunCoup" id="A0A2V0P3E9">
    <property type="interactions" value="1782"/>
</dbReference>
<keyword evidence="3" id="KW-0698">rRNA processing</keyword>
<keyword evidence="4" id="KW-0539">Nucleus</keyword>
<evidence type="ECO:0000313" key="10">
    <source>
        <dbReference type="Proteomes" id="UP000247498"/>
    </source>
</evidence>
<name>A0A2V0P3E9_9CHLO</name>
<dbReference type="Pfam" id="PF24779">
    <property type="entry name" value="UTP23_sensor"/>
    <property type="match status" value="1"/>
</dbReference>
<feature type="compositionally biased region" description="Gly residues" evidence="7">
    <location>
        <begin position="195"/>
        <end position="219"/>
    </location>
</feature>
<keyword evidence="10" id="KW-1185">Reference proteome</keyword>
<sequence length="246" mass="24880">MTAVLLDGNFIHATLAANLVNLQGLLDNLLGGTTKLFTPRCVGAELRALGPEFAAAAAAARSQALHHCGHEPPLESASDCLAEQVGPANDGHWVVATQDKALQAALARVPGAPVVFASVNGIHLTEPSDTARALIASGTAAAQALPLHELRTEALHDLQELRPRDEGWKKFRQKRAKGPNPLAVQRKKKKKGKPQRGGGGGGGGEGSGGEGGGGSGGEGGGKRKRKRKKGKAGGDGGGGAGSGGES</sequence>
<evidence type="ECO:0000256" key="5">
    <source>
        <dbReference type="ARBA" id="ARBA00037300"/>
    </source>
</evidence>
<keyword evidence="2" id="KW-0690">Ribosome biogenesis</keyword>
<comment type="subcellular location">
    <subcellularLocation>
        <location evidence="1">Nucleus</location>
        <location evidence="1">Nucleolus</location>
    </subcellularLocation>
</comment>
<dbReference type="SUPFAM" id="SSF88723">
    <property type="entry name" value="PIN domain-like"/>
    <property type="match status" value="1"/>
</dbReference>
<dbReference type="OrthoDB" id="25675at2759"/>
<evidence type="ECO:0000256" key="6">
    <source>
        <dbReference type="ARBA" id="ARBA00038503"/>
    </source>
</evidence>
<dbReference type="STRING" id="307507.A0A2V0P3E9"/>
<feature type="compositionally biased region" description="Basic residues" evidence="7">
    <location>
        <begin position="222"/>
        <end position="231"/>
    </location>
</feature>
<dbReference type="Gene3D" id="3.40.50.1010">
    <property type="entry name" value="5'-nuclease"/>
    <property type="match status" value="1"/>
</dbReference>
<evidence type="ECO:0000256" key="3">
    <source>
        <dbReference type="ARBA" id="ARBA00022552"/>
    </source>
</evidence>
<reference evidence="9 10" key="1">
    <citation type="journal article" date="2018" name="Sci. Rep.">
        <title>Raphidocelis subcapitata (=Pseudokirchneriella subcapitata) provides an insight into genome evolution and environmental adaptations in the Sphaeropleales.</title>
        <authorList>
            <person name="Suzuki S."/>
            <person name="Yamaguchi H."/>
            <person name="Nakajima N."/>
            <person name="Kawachi M."/>
        </authorList>
    </citation>
    <scope>NUCLEOTIDE SEQUENCE [LARGE SCALE GENOMIC DNA]</scope>
    <source>
        <strain evidence="9 10">NIES-35</strain>
    </source>
</reference>
<feature type="domain" description="UTP23 sensor motif region" evidence="8">
    <location>
        <begin position="170"/>
        <end position="189"/>
    </location>
</feature>
<evidence type="ECO:0000259" key="8">
    <source>
        <dbReference type="Pfam" id="PF24779"/>
    </source>
</evidence>
<comment type="caution">
    <text evidence="9">The sequence shown here is derived from an EMBL/GenBank/DDBJ whole genome shotgun (WGS) entry which is preliminary data.</text>
</comment>
<organism evidence="9 10">
    <name type="scientific">Raphidocelis subcapitata</name>
    <dbReference type="NCBI Taxonomy" id="307507"/>
    <lineage>
        <taxon>Eukaryota</taxon>
        <taxon>Viridiplantae</taxon>
        <taxon>Chlorophyta</taxon>
        <taxon>core chlorophytes</taxon>
        <taxon>Chlorophyceae</taxon>
        <taxon>CS clade</taxon>
        <taxon>Sphaeropleales</taxon>
        <taxon>Selenastraceae</taxon>
        <taxon>Raphidocelis</taxon>
    </lineage>
</organism>
<dbReference type="CDD" id="cd08553">
    <property type="entry name" value="PIN_Fcf1-like"/>
    <property type="match status" value="1"/>
</dbReference>
<feature type="compositionally biased region" description="Gly residues" evidence="7">
    <location>
        <begin position="233"/>
        <end position="246"/>
    </location>
</feature>
<gene>
    <name evidence="9" type="ORF">Rsub_05582</name>
</gene>
<comment type="similarity">
    <text evidence="6">Belongs to the UTP23/FCF1 family. UTP23 subfamily.</text>
</comment>
<evidence type="ECO:0000256" key="4">
    <source>
        <dbReference type="ARBA" id="ARBA00023242"/>
    </source>
</evidence>
<dbReference type="InterPro" id="IPR029060">
    <property type="entry name" value="PIN-like_dom_sf"/>
</dbReference>
<dbReference type="AlphaFoldDB" id="A0A2V0P3E9"/>
<evidence type="ECO:0000256" key="7">
    <source>
        <dbReference type="SAM" id="MobiDB-lite"/>
    </source>
</evidence>
<accession>A0A2V0P3E9</accession>
<evidence type="ECO:0000256" key="2">
    <source>
        <dbReference type="ARBA" id="ARBA00022517"/>
    </source>
</evidence>
<feature type="compositionally biased region" description="Basic residues" evidence="7">
    <location>
        <begin position="185"/>
        <end position="194"/>
    </location>
</feature>
<feature type="region of interest" description="Disordered" evidence="7">
    <location>
        <begin position="165"/>
        <end position="246"/>
    </location>
</feature>
<dbReference type="InterPro" id="IPR057776">
    <property type="entry name" value="UTP23_sensor"/>
</dbReference>
<dbReference type="InterPro" id="IPR006984">
    <property type="entry name" value="Fcf1/UTP23"/>
</dbReference>